<protein>
    <submittedName>
        <fullName evidence="5">Uncharacterized protein</fullName>
    </submittedName>
</protein>
<dbReference type="PROSITE" id="PS50082">
    <property type="entry name" value="WD_REPEATS_2"/>
    <property type="match status" value="2"/>
</dbReference>
<reference evidence="5" key="1">
    <citation type="submission" date="2019-10" db="EMBL/GenBank/DDBJ databases">
        <authorList>
            <person name="Nor Muhammad N."/>
        </authorList>
    </citation>
    <scope>NUCLEOTIDE SEQUENCE</scope>
</reference>
<dbReference type="InterPro" id="IPR036322">
    <property type="entry name" value="WD40_repeat_dom_sf"/>
</dbReference>
<feature type="region of interest" description="Disordered" evidence="4">
    <location>
        <begin position="59"/>
        <end position="90"/>
    </location>
</feature>
<dbReference type="AlphaFoldDB" id="A0A5K1K7B6"/>
<feature type="compositionally biased region" description="Acidic residues" evidence="4">
    <location>
        <begin position="59"/>
        <end position="75"/>
    </location>
</feature>
<evidence type="ECO:0000256" key="2">
    <source>
        <dbReference type="ARBA" id="ARBA00022737"/>
    </source>
</evidence>
<keyword evidence="1 3" id="KW-0853">WD repeat</keyword>
<dbReference type="InterPro" id="IPR001680">
    <property type="entry name" value="WD40_rpt"/>
</dbReference>
<dbReference type="SUPFAM" id="SSF50978">
    <property type="entry name" value="WD40 repeat-like"/>
    <property type="match status" value="1"/>
</dbReference>
<dbReference type="PANTHER" id="PTHR19848">
    <property type="entry name" value="WD40 REPEAT PROTEIN"/>
    <property type="match status" value="1"/>
</dbReference>
<dbReference type="InterPro" id="IPR015943">
    <property type="entry name" value="WD40/YVTN_repeat-like_dom_sf"/>
</dbReference>
<sequence length="678" mass="73360">MFGLVQLESSDHVFAFIAFLQANPELKQFVHTIVATPAAFGPSPLYLLPNLSSIECVDESQLEEPEDEDTDEGDDRGEQSQNIPDYTRPQTAARARAQRSLVVHHASLACFAQLGARVRTLRLSSVSLPTLLSFAQMLVALASVTRLVCEEVEIQAECGAAPLEVAVQRLAERIQLKELVIDSHSLARRIHSHAPCSGALLLDPRLAPSVVESLVVEVCRLDHFPPKSEWCRLQRLELQVSSEASVSDVAHLLERFSNTAGLRDVLIKSSPGYQGFVKLDHALLRFPKPRITFVIAGPTDAGVLSFWTRELENHLPMLLEHGGAVTVECSELEGLDPSAPPHHDGVQVLAVSPDSKWVASGSLDSTIVLRDAVSGAVAQRWAPHTYKPVRSLAFSPESQYVFSGGDDGKAVVWDLSGSTGVCKYTMLEGHAGPVLTSAWSLNRGTIATGCEDGALKGAVVSIAFSSDGSWLACGSRRGECCIVNVASGTLHRSLWNSSSGTDHDDDDLDSGGSYAPPQTRGTIVAFDPTSGSTRLATAPCGSCFGINTVDVQTGSILAYMGGKRGEFMRMHDISFSPDGTLILGISGTSVRNGVYVWDAASGVERFELTGHVDTVLRARFSPCGRRARRVLSGWEDAGFGRERRDRCRSTNARCRLRGEERYQGVAEQHISTLHRISH</sequence>
<keyword evidence="2" id="KW-0677">Repeat</keyword>
<feature type="repeat" description="WD" evidence="3">
    <location>
        <begin position="389"/>
        <end position="416"/>
    </location>
</feature>
<proteinExistence type="predicted"/>
<feature type="region of interest" description="Disordered" evidence="4">
    <location>
        <begin position="496"/>
        <end position="520"/>
    </location>
</feature>
<dbReference type="SMART" id="SM00320">
    <property type="entry name" value="WD40"/>
    <property type="match status" value="4"/>
</dbReference>
<feature type="repeat" description="WD" evidence="3">
    <location>
        <begin position="339"/>
        <end position="380"/>
    </location>
</feature>
<dbReference type="EMBL" id="LR729648">
    <property type="protein sequence ID" value="VWP01766.1"/>
    <property type="molecule type" value="Genomic_DNA"/>
</dbReference>
<dbReference type="PROSITE" id="PS00678">
    <property type="entry name" value="WD_REPEATS_1"/>
    <property type="match status" value="1"/>
</dbReference>
<name>A0A5K1K7B6_9APHY</name>
<dbReference type="InterPro" id="IPR019775">
    <property type="entry name" value="WD40_repeat_CS"/>
</dbReference>
<dbReference type="Gene3D" id="2.130.10.10">
    <property type="entry name" value="YVTN repeat-like/Quinoprotein amine dehydrogenase"/>
    <property type="match status" value="3"/>
</dbReference>
<dbReference type="Pfam" id="PF00400">
    <property type="entry name" value="WD40"/>
    <property type="match status" value="4"/>
</dbReference>
<evidence type="ECO:0000313" key="5">
    <source>
        <dbReference type="EMBL" id="VWP01766.1"/>
    </source>
</evidence>
<accession>A0A5K1K7B6</accession>
<evidence type="ECO:0000256" key="3">
    <source>
        <dbReference type="PROSITE-ProRule" id="PRU00221"/>
    </source>
</evidence>
<evidence type="ECO:0000256" key="1">
    <source>
        <dbReference type="ARBA" id="ARBA00022574"/>
    </source>
</evidence>
<dbReference type="PROSITE" id="PS50294">
    <property type="entry name" value="WD_REPEATS_REGION"/>
    <property type="match status" value="1"/>
</dbReference>
<gene>
    <name evidence="5" type="primary">I1RSK0</name>
</gene>
<organism evidence="5">
    <name type="scientific">Ganoderma boninense</name>
    <dbReference type="NCBI Taxonomy" id="34458"/>
    <lineage>
        <taxon>Eukaryota</taxon>
        <taxon>Fungi</taxon>
        <taxon>Dikarya</taxon>
        <taxon>Basidiomycota</taxon>
        <taxon>Agaricomycotina</taxon>
        <taxon>Agaricomycetes</taxon>
        <taxon>Polyporales</taxon>
        <taxon>Polyporaceae</taxon>
        <taxon>Ganoderma</taxon>
    </lineage>
</organism>
<evidence type="ECO:0000256" key="4">
    <source>
        <dbReference type="SAM" id="MobiDB-lite"/>
    </source>
</evidence>
<dbReference type="PANTHER" id="PTHR19848:SF8">
    <property type="entry name" value="F-BOX AND WD REPEAT DOMAIN CONTAINING 7"/>
    <property type="match status" value="1"/>
</dbReference>